<name>A0A1V5SIV9_9BACT</name>
<sequence length="278" mass="31303">MKISLHAYAFGPHGGWVPTYLVEEAIKRTAKLGYDGIELDAARPHVWPYDINKEHRVAIKKLVKECNLEVPAISGYYFGMNFSSPLQSEREAATDYLVKCVELCNDLESKVLVVVPGVVVYGTSWKEAWNRSLDQMRPGIRRAEELGVYIGIEFVNTLWSNLVTTSWQAVDFMNECHSDQVKLVLDSSHAFYGGENIVDVVQSFGKDLVHVHFEDCLIGAPETRAVPGKGDVNLISFYQTLKEIGYDGYLTVELWGSQPEKYAREALENTKKIISCCK</sequence>
<dbReference type="Pfam" id="PF01261">
    <property type="entry name" value="AP_endonuc_2"/>
    <property type="match status" value="1"/>
</dbReference>
<dbReference type="InterPro" id="IPR050312">
    <property type="entry name" value="IolE/XylAMocC-like"/>
</dbReference>
<evidence type="ECO:0000313" key="2">
    <source>
        <dbReference type="EMBL" id="OQA54395.1"/>
    </source>
</evidence>
<dbReference type="Gene3D" id="3.20.20.150">
    <property type="entry name" value="Divalent-metal-dependent TIM barrel enzymes"/>
    <property type="match status" value="1"/>
</dbReference>
<accession>A0A1V5SIV9</accession>
<dbReference type="InterPro" id="IPR013022">
    <property type="entry name" value="Xyl_isomerase-like_TIM-brl"/>
</dbReference>
<dbReference type="SUPFAM" id="SSF51658">
    <property type="entry name" value="Xylose isomerase-like"/>
    <property type="match status" value="1"/>
</dbReference>
<organism evidence="2">
    <name type="scientific">Candidatus Atribacter allofermentans</name>
    <dbReference type="NCBI Taxonomy" id="1852833"/>
    <lineage>
        <taxon>Bacteria</taxon>
        <taxon>Pseudomonadati</taxon>
        <taxon>Atribacterota</taxon>
        <taxon>Atribacteria</taxon>
        <taxon>Atribacterales</taxon>
        <taxon>Atribacteraceae</taxon>
        <taxon>Atribacter</taxon>
    </lineage>
</organism>
<dbReference type="InterPro" id="IPR036237">
    <property type="entry name" value="Xyl_isomerase-like_sf"/>
</dbReference>
<gene>
    <name evidence="2" type="primary">iolI</name>
    <name evidence="2" type="ORF">BWY41_02094</name>
</gene>
<evidence type="ECO:0000259" key="1">
    <source>
        <dbReference type="Pfam" id="PF01261"/>
    </source>
</evidence>
<proteinExistence type="predicted"/>
<keyword evidence="2" id="KW-0413">Isomerase</keyword>
<comment type="caution">
    <text evidence="2">The sequence shown here is derived from an EMBL/GenBank/DDBJ whole genome shotgun (WGS) entry which is preliminary data.</text>
</comment>
<dbReference type="GO" id="GO:0016853">
    <property type="term" value="F:isomerase activity"/>
    <property type="evidence" value="ECO:0007669"/>
    <property type="project" value="UniProtKB-KW"/>
</dbReference>
<reference evidence="2" key="1">
    <citation type="submission" date="2017-02" db="EMBL/GenBank/DDBJ databases">
        <title>Delving into the versatile metabolic prowess of the omnipresent phylum Bacteroidetes.</title>
        <authorList>
            <person name="Nobu M.K."/>
            <person name="Mei R."/>
            <person name="Narihiro T."/>
            <person name="Kuroda K."/>
            <person name="Liu W.-T."/>
        </authorList>
    </citation>
    <scope>NUCLEOTIDE SEQUENCE</scope>
    <source>
        <strain evidence="2">ADurb.Bin276</strain>
    </source>
</reference>
<dbReference type="PANTHER" id="PTHR12110">
    <property type="entry name" value="HYDROXYPYRUVATE ISOMERASE"/>
    <property type="match status" value="1"/>
</dbReference>
<dbReference type="Proteomes" id="UP000485569">
    <property type="component" value="Unassembled WGS sequence"/>
</dbReference>
<dbReference type="AlphaFoldDB" id="A0A1V5SIV9"/>
<dbReference type="EMBL" id="MWBQ01000214">
    <property type="protein sequence ID" value="OQA54395.1"/>
    <property type="molecule type" value="Genomic_DNA"/>
</dbReference>
<protein>
    <submittedName>
        <fullName evidence="2">Inosose isomerase</fullName>
        <ecNumber evidence="2">5.3.99.-</ecNumber>
    </submittedName>
</protein>
<dbReference type="EC" id="5.3.99.-" evidence="2"/>
<feature type="domain" description="Xylose isomerase-like TIM barrel" evidence="1">
    <location>
        <begin position="27"/>
        <end position="272"/>
    </location>
</feature>